<keyword evidence="3" id="KW-0446">Lipid-binding</keyword>
<dbReference type="Gene3D" id="1.10.3630.10">
    <property type="entry name" value="yeast vps74-n-term truncation variant domain like"/>
    <property type="match status" value="1"/>
</dbReference>
<dbReference type="HOGENOM" id="CLU_080168_0_1_11"/>
<dbReference type="InterPro" id="IPR008628">
    <property type="entry name" value="GPP34-like"/>
</dbReference>
<accession>Q82MH2</accession>
<evidence type="ECO:0000256" key="3">
    <source>
        <dbReference type="ARBA" id="ARBA00023121"/>
    </source>
</evidence>
<dbReference type="GO" id="GO:0070273">
    <property type="term" value="F:phosphatidylinositol-4-phosphate binding"/>
    <property type="evidence" value="ECO:0007669"/>
    <property type="project" value="InterPro"/>
</dbReference>
<dbReference type="GO" id="GO:0005737">
    <property type="term" value="C:cytoplasm"/>
    <property type="evidence" value="ECO:0007669"/>
    <property type="project" value="UniProtKB-ARBA"/>
</dbReference>
<keyword evidence="4" id="KW-0472">Membrane</keyword>
<evidence type="ECO:0000256" key="1">
    <source>
        <dbReference type="ARBA" id="ARBA00004255"/>
    </source>
</evidence>
<reference evidence="5 6" key="3">
    <citation type="journal article" date="2014" name="J. Ind. Microbiol. Biotechnol.">
        <title>Genome mining of the Streptomyces avermitilis genome and development of genome-minimized hosts for heterologous expression of biosynthetic gene clusters.</title>
        <authorList>
            <person name="Ikeda H."/>
            <person name="Shin-ya K."/>
            <person name="Omura S."/>
        </authorList>
    </citation>
    <scope>NUCLEOTIDE SEQUENCE [LARGE SCALE GENOMIC DNA]</scope>
    <source>
        <strain evidence="6">ATCC 31267 / DSM 46492 / JCM 5070 / NBRC 14893 / NCIMB 12804 / NRRL 8165 / MA-4680</strain>
    </source>
</reference>
<reference evidence="5 6" key="1">
    <citation type="journal article" date="2001" name="Proc. Natl. Acad. Sci. U.S.A.">
        <title>Genome sequence of an industrial microorganism Streptomyces avermitilis: deducing the ability of producing secondary metabolites.</title>
        <authorList>
            <person name="Omura S."/>
            <person name="Ikeda H."/>
            <person name="Ishikawa J."/>
            <person name="Hanamoto A."/>
            <person name="Takahashi C."/>
            <person name="Shinose M."/>
            <person name="Takahashi Y."/>
            <person name="Horikawa H."/>
            <person name="Nakazawa H."/>
            <person name="Osonoe T."/>
            <person name="Kikuchi H."/>
            <person name="Shiba T."/>
            <person name="Sakaki Y."/>
            <person name="Hattori M."/>
        </authorList>
    </citation>
    <scope>NUCLEOTIDE SEQUENCE [LARGE SCALE GENOMIC DNA]</scope>
    <source>
        <strain evidence="6">ATCC 31267 / DSM 46492 / JCM 5070 / NBRC 14893 / NCIMB 12804 / NRRL 8165 / MA-4680</strain>
    </source>
</reference>
<sequence>MYTLGAGMRAVNAINVGPAQYRGGTVPDGSLSLPARLYLLSWDTTKLKVSGETHLHHLVRAGALTELAQRGLLTDVDGIATPADPDGRTGDPVLDGLMELVEESRPRKWKAWVTLRARVTLDAVRAQLAADGYLRAEKRRVFGLFPSVEYELARVPAVQALRAEARQVLEGPLPVAAVPDRDAALVALAAAAELRTLVPSKDRKRYKDRVEELTERGGAAAPALRKVIQEVRTAMIVAITAASTSGAATSS</sequence>
<dbReference type="GO" id="GO:0012505">
    <property type="term" value="C:endomembrane system"/>
    <property type="evidence" value="ECO:0007669"/>
    <property type="project" value="UniProtKB-ARBA"/>
</dbReference>
<dbReference type="EMBL" id="BA000030">
    <property type="protein sequence ID" value="BAC69399.1"/>
    <property type="molecule type" value="Genomic_DNA"/>
</dbReference>
<dbReference type="SMR" id="Q82MH2"/>
<dbReference type="Pfam" id="PF05719">
    <property type="entry name" value="GPP34"/>
    <property type="match status" value="1"/>
</dbReference>
<dbReference type="AlphaFoldDB" id="Q82MH2"/>
<dbReference type="InterPro" id="IPR038261">
    <property type="entry name" value="GPP34-like_sf"/>
</dbReference>
<dbReference type="eggNOG" id="ENOG5032X58">
    <property type="taxonomic scope" value="Bacteria"/>
</dbReference>
<gene>
    <name evidence="5" type="ORF">SAVERM_1688</name>
</gene>
<keyword evidence="6" id="KW-1185">Reference proteome</keyword>
<dbReference type="KEGG" id="sma:SAVERM_1688"/>
<reference evidence="5 6" key="2">
    <citation type="journal article" date="2003" name="Nat. Biotechnol.">
        <title>Complete genome sequence and comparative analysis of the industrial microorganism Streptomyces avermitilis.</title>
        <authorList>
            <person name="Ikeda H."/>
            <person name="Ishikawa J."/>
            <person name="Hanamoto A."/>
            <person name="Shinose M."/>
            <person name="Kikuchi H."/>
            <person name="Shiba T."/>
            <person name="Sakaki Y."/>
            <person name="Hattori M."/>
            <person name="Omura S."/>
        </authorList>
    </citation>
    <scope>NUCLEOTIDE SEQUENCE [LARGE SCALE GENOMIC DNA]</scope>
    <source>
        <strain evidence="6">ATCC 31267 / DSM 46492 / JCM 5070 / NBRC 14893 / NCIMB 12804 / NRRL 8165 / MA-4680</strain>
    </source>
</reference>
<keyword evidence="2" id="KW-0333">Golgi apparatus</keyword>
<evidence type="ECO:0000256" key="2">
    <source>
        <dbReference type="ARBA" id="ARBA00023034"/>
    </source>
</evidence>
<evidence type="ECO:0000313" key="5">
    <source>
        <dbReference type="EMBL" id="BAC69399.1"/>
    </source>
</evidence>
<name>Q82MH2_STRAW</name>
<evidence type="ECO:0000313" key="6">
    <source>
        <dbReference type="Proteomes" id="UP000000428"/>
    </source>
</evidence>
<evidence type="ECO:0000256" key="4">
    <source>
        <dbReference type="ARBA" id="ARBA00023136"/>
    </source>
</evidence>
<dbReference type="Proteomes" id="UP000000428">
    <property type="component" value="Chromosome"/>
</dbReference>
<proteinExistence type="predicted"/>
<protein>
    <recommendedName>
        <fullName evidence="7">GPP34 family phosphoprotein</fullName>
    </recommendedName>
</protein>
<comment type="subcellular location">
    <subcellularLocation>
        <location evidence="1">Golgi apparatus membrane</location>
        <topology evidence="1">Peripheral membrane protein</topology>
        <orientation evidence="1">Cytoplasmic side</orientation>
    </subcellularLocation>
</comment>
<organism evidence="5 6">
    <name type="scientific">Streptomyces avermitilis (strain ATCC 31267 / DSM 46492 / JCM 5070 / NBRC 14893 / NCIMB 12804 / NRRL 8165 / MA-4680)</name>
    <dbReference type="NCBI Taxonomy" id="227882"/>
    <lineage>
        <taxon>Bacteria</taxon>
        <taxon>Bacillati</taxon>
        <taxon>Actinomycetota</taxon>
        <taxon>Actinomycetes</taxon>
        <taxon>Kitasatosporales</taxon>
        <taxon>Streptomycetaceae</taxon>
        <taxon>Streptomyces</taxon>
    </lineage>
</organism>
<evidence type="ECO:0008006" key="7">
    <source>
        <dbReference type="Google" id="ProtNLM"/>
    </source>
</evidence>